<dbReference type="InterPro" id="IPR010920">
    <property type="entry name" value="LSM_dom_sf"/>
</dbReference>
<evidence type="ECO:0000313" key="12">
    <source>
        <dbReference type="Proteomes" id="UP000824232"/>
    </source>
</evidence>
<keyword evidence="5 7" id="KW-1133">Transmembrane helix</keyword>
<dbReference type="InterPro" id="IPR011066">
    <property type="entry name" value="MscS_channel_C_sf"/>
</dbReference>
<evidence type="ECO:0000313" key="11">
    <source>
        <dbReference type="EMBL" id="HIR59696.1"/>
    </source>
</evidence>
<feature type="domain" description="Mechanosensitive ion channel MscS" evidence="8">
    <location>
        <begin position="102"/>
        <end position="166"/>
    </location>
</feature>
<comment type="caution">
    <text evidence="11">The sequence shown here is derived from an EMBL/GenBank/DDBJ whole genome shotgun (WGS) entry which is preliminary data.</text>
</comment>
<evidence type="ECO:0000256" key="4">
    <source>
        <dbReference type="ARBA" id="ARBA00022692"/>
    </source>
</evidence>
<feature type="transmembrane region" description="Helical" evidence="7">
    <location>
        <begin position="55"/>
        <end position="74"/>
    </location>
</feature>
<proteinExistence type="inferred from homology"/>
<sequence>MKEFLDSEIFIYIVRPVIYIGFAYISYKVITFFLTKALHTKYLKNKNKKRVNTTLSLINNCLKYIIIFLTILILLNSFGINVSSILAGLGIVAAVLTLAFQDLAKDFIAGISIVMEDQFEIGDNVMINGFRGDVIEMGLKTTRIKDYKGAVQIISNHMITEVTNYSLNPSLAEVTISVDSDNNLDKVEKIIRKTMDTIDKTYDFLKGNTELWGVEMLEQNAVTYKLAVKTKTGKDFDVQRKMRKDLQDALTKAGIKMPQTHMEVRNGK</sequence>
<dbReference type="GO" id="GO:0008381">
    <property type="term" value="F:mechanosensitive monoatomic ion channel activity"/>
    <property type="evidence" value="ECO:0007669"/>
    <property type="project" value="InterPro"/>
</dbReference>
<evidence type="ECO:0000256" key="5">
    <source>
        <dbReference type="ARBA" id="ARBA00022989"/>
    </source>
</evidence>
<dbReference type="Proteomes" id="UP000824232">
    <property type="component" value="Unassembled WGS sequence"/>
</dbReference>
<feature type="domain" description="Mechanosensitive ion channel MscS C-terminal" evidence="9">
    <location>
        <begin position="173"/>
        <end position="257"/>
    </location>
</feature>
<dbReference type="Gene3D" id="2.30.30.60">
    <property type="match status" value="1"/>
</dbReference>
<dbReference type="InterPro" id="IPR006685">
    <property type="entry name" value="MscS_channel_2nd"/>
</dbReference>
<feature type="domain" description="Mechanosensitive ion channel transmembrane helices 2/3" evidence="10">
    <location>
        <begin position="60"/>
        <end position="101"/>
    </location>
</feature>
<keyword evidence="3" id="KW-1003">Cell membrane</keyword>
<dbReference type="SUPFAM" id="SSF82861">
    <property type="entry name" value="Mechanosensitive channel protein MscS (YggB), transmembrane region"/>
    <property type="match status" value="1"/>
</dbReference>
<evidence type="ECO:0000256" key="3">
    <source>
        <dbReference type="ARBA" id="ARBA00022475"/>
    </source>
</evidence>
<dbReference type="Gene3D" id="3.30.70.100">
    <property type="match status" value="1"/>
</dbReference>
<dbReference type="AlphaFoldDB" id="A0A9D1DVD2"/>
<dbReference type="EMBL" id="DVHC01000062">
    <property type="protein sequence ID" value="HIR59696.1"/>
    <property type="molecule type" value="Genomic_DNA"/>
</dbReference>
<keyword evidence="6 7" id="KW-0472">Membrane</keyword>
<dbReference type="Pfam" id="PF21088">
    <property type="entry name" value="MS_channel_1st"/>
    <property type="match status" value="1"/>
</dbReference>
<organism evidence="11 12">
    <name type="scientific">Candidatus Onthousia excrementipullorum</name>
    <dbReference type="NCBI Taxonomy" id="2840884"/>
    <lineage>
        <taxon>Bacteria</taxon>
        <taxon>Bacillati</taxon>
        <taxon>Bacillota</taxon>
        <taxon>Bacilli</taxon>
        <taxon>Candidatus Onthousia</taxon>
    </lineage>
</organism>
<dbReference type="InterPro" id="IPR011014">
    <property type="entry name" value="MscS_channel_TM-2"/>
</dbReference>
<dbReference type="Pfam" id="PF00924">
    <property type="entry name" value="MS_channel_2nd"/>
    <property type="match status" value="1"/>
</dbReference>
<keyword evidence="4 7" id="KW-0812">Transmembrane</keyword>
<dbReference type="Pfam" id="PF21082">
    <property type="entry name" value="MS_channel_3rd"/>
    <property type="match status" value="1"/>
</dbReference>
<comment type="similarity">
    <text evidence="2">Belongs to the MscS (TC 1.A.23) family.</text>
</comment>
<evidence type="ECO:0000259" key="8">
    <source>
        <dbReference type="Pfam" id="PF00924"/>
    </source>
</evidence>
<accession>A0A9D1DVD2</accession>
<dbReference type="PANTHER" id="PTHR30460">
    <property type="entry name" value="MODERATE CONDUCTANCE MECHANOSENSITIVE CHANNEL YBIO"/>
    <property type="match status" value="1"/>
</dbReference>
<dbReference type="SUPFAM" id="SSF50182">
    <property type="entry name" value="Sm-like ribonucleoproteins"/>
    <property type="match status" value="1"/>
</dbReference>
<dbReference type="InterPro" id="IPR045276">
    <property type="entry name" value="YbiO_bact"/>
</dbReference>
<evidence type="ECO:0000256" key="1">
    <source>
        <dbReference type="ARBA" id="ARBA00004651"/>
    </source>
</evidence>
<reference evidence="11" key="1">
    <citation type="submission" date="2020-10" db="EMBL/GenBank/DDBJ databases">
        <authorList>
            <person name="Gilroy R."/>
        </authorList>
    </citation>
    <scope>NUCLEOTIDE SEQUENCE</scope>
    <source>
        <strain evidence="11">CHK184-20233</strain>
    </source>
</reference>
<evidence type="ECO:0000259" key="10">
    <source>
        <dbReference type="Pfam" id="PF21088"/>
    </source>
</evidence>
<reference evidence="11" key="2">
    <citation type="journal article" date="2021" name="PeerJ">
        <title>Extensive microbial diversity within the chicken gut microbiome revealed by metagenomics and culture.</title>
        <authorList>
            <person name="Gilroy R."/>
            <person name="Ravi A."/>
            <person name="Getino M."/>
            <person name="Pursley I."/>
            <person name="Horton D.L."/>
            <person name="Alikhan N.F."/>
            <person name="Baker D."/>
            <person name="Gharbi K."/>
            <person name="Hall N."/>
            <person name="Watson M."/>
            <person name="Adriaenssens E.M."/>
            <person name="Foster-Nyarko E."/>
            <person name="Jarju S."/>
            <person name="Secka A."/>
            <person name="Antonio M."/>
            <person name="Oren A."/>
            <person name="Chaudhuri R.R."/>
            <person name="La Ragione R."/>
            <person name="Hildebrand F."/>
            <person name="Pallen M.J."/>
        </authorList>
    </citation>
    <scope>NUCLEOTIDE SEQUENCE</scope>
    <source>
        <strain evidence="11">CHK184-20233</strain>
    </source>
</reference>
<dbReference type="InterPro" id="IPR049142">
    <property type="entry name" value="MS_channel_1st"/>
</dbReference>
<evidence type="ECO:0000256" key="2">
    <source>
        <dbReference type="ARBA" id="ARBA00008017"/>
    </source>
</evidence>
<comment type="subcellular location">
    <subcellularLocation>
        <location evidence="1">Cell membrane</location>
        <topology evidence="1">Multi-pass membrane protein</topology>
    </subcellularLocation>
</comment>
<dbReference type="Gene3D" id="1.10.287.1260">
    <property type="match status" value="1"/>
</dbReference>
<feature type="transmembrane region" description="Helical" evidence="7">
    <location>
        <begin position="12"/>
        <end position="34"/>
    </location>
</feature>
<dbReference type="PANTHER" id="PTHR30460:SF0">
    <property type="entry name" value="MODERATE CONDUCTANCE MECHANOSENSITIVE CHANNEL YBIO"/>
    <property type="match status" value="1"/>
</dbReference>
<dbReference type="GO" id="GO:0005886">
    <property type="term" value="C:plasma membrane"/>
    <property type="evidence" value="ECO:0007669"/>
    <property type="project" value="UniProtKB-SubCell"/>
</dbReference>
<protein>
    <submittedName>
        <fullName evidence="11">Mechanosensitive ion channel family protein</fullName>
    </submittedName>
</protein>
<evidence type="ECO:0000256" key="7">
    <source>
        <dbReference type="SAM" id="Phobius"/>
    </source>
</evidence>
<gene>
    <name evidence="11" type="ORF">IAB38_06560</name>
</gene>
<feature type="transmembrane region" description="Helical" evidence="7">
    <location>
        <begin position="80"/>
        <end position="100"/>
    </location>
</feature>
<dbReference type="InterPro" id="IPR049278">
    <property type="entry name" value="MS_channel_C"/>
</dbReference>
<evidence type="ECO:0000256" key="6">
    <source>
        <dbReference type="ARBA" id="ARBA00023136"/>
    </source>
</evidence>
<evidence type="ECO:0000259" key="9">
    <source>
        <dbReference type="Pfam" id="PF21082"/>
    </source>
</evidence>
<dbReference type="SUPFAM" id="SSF82689">
    <property type="entry name" value="Mechanosensitive channel protein MscS (YggB), C-terminal domain"/>
    <property type="match status" value="1"/>
</dbReference>
<name>A0A9D1DVD2_9FIRM</name>
<dbReference type="InterPro" id="IPR023408">
    <property type="entry name" value="MscS_beta-dom_sf"/>
</dbReference>